<dbReference type="InterPro" id="IPR006379">
    <property type="entry name" value="HAD-SF_hydro_IIB"/>
</dbReference>
<name>A0A2X3VWV6_9STRE</name>
<dbReference type="SUPFAM" id="SSF56784">
    <property type="entry name" value="HAD-like"/>
    <property type="match status" value="1"/>
</dbReference>
<dbReference type="STRING" id="1123303.GCA_000372425_00062"/>
<keyword evidence="1" id="KW-0378">Hydrolase</keyword>
<sequence>MKCVFDLDGTLSFDYMTINEEVKQVLQSADKYGHEVIFASARSYRDCLGLLGDPLIQNLVIGLNGGLIYQGGQLLFERRLDERGYQSVLDWCQTYNLPLFVDNTFHYSGQIVEKIPFIASVDPLKRAKHLALADLTNPIKVVVYMGDHEFLVEEMQHQLSSLQVMDISYHEHEKCLYINPLHTNKATTILEQCGHEFIAFGNDKNDIEMFKASTYAVQIGDYPGLREFADDCLLLTGDYQAALAAKITQVFADFRGR</sequence>
<dbReference type="GO" id="GO:0016791">
    <property type="term" value="F:phosphatase activity"/>
    <property type="evidence" value="ECO:0007669"/>
    <property type="project" value="TreeGrafter"/>
</dbReference>
<accession>A0A2X3VWV6</accession>
<dbReference type="Gene3D" id="3.30.1240.10">
    <property type="match status" value="1"/>
</dbReference>
<gene>
    <name evidence="1" type="ORF">NCTC12278_00528</name>
</gene>
<evidence type="ECO:0000313" key="1">
    <source>
        <dbReference type="EMBL" id="SQF39709.1"/>
    </source>
</evidence>
<dbReference type="PANTHER" id="PTHR10000">
    <property type="entry name" value="PHOSPHOSERINE PHOSPHATASE"/>
    <property type="match status" value="1"/>
</dbReference>
<organism evidence="1 2">
    <name type="scientific">Streptococcus ferus</name>
    <dbReference type="NCBI Taxonomy" id="1345"/>
    <lineage>
        <taxon>Bacteria</taxon>
        <taxon>Bacillati</taxon>
        <taxon>Bacillota</taxon>
        <taxon>Bacilli</taxon>
        <taxon>Lactobacillales</taxon>
        <taxon>Streptococcaceae</taxon>
        <taxon>Streptococcus</taxon>
    </lineage>
</organism>
<proteinExistence type="predicted"/>
<dbReference type="Pfam" id="PF08282">
    <property type="entry name" value="Hydrolase_3"/>
    <property type="match status" value="1"/>
</dbReference>
<dbReference type="PANTHER" id="PTHR10000:SF53">
    <property type="entry name" value="5-AMINO-6-(5-PHOSPHO-D-RIBITYLAMINO)URACIL PHOSPHATASE YBJI-RELATED"/>
    <property type="match status" value="1"/>
</dbReference>
<dbReference type="InterPro" id="IPR036412">
    <property type="entry name" value="HAD-like_sf"/>
</dbReference>
<protein>
    <submittedName>
        <fullName evidence="1">HAD hydrolase superfamily protein</fullName>
    </submittedName>
</protein>
<dbReference type="Gene3D" id="3.40.50.1000">
    <property type="entry name" value="HAD superfamily/HAD-like"/>
    <property type="match status" value="1"/>
</dbReference>
<dbReference type="RefSeq" id="WP_018029394.1">
    <property type="nucleotide sequence ID" value="NZ_LS483343.1"/>
</dbReference>
<dbReference type="KEGG" id="sfer:NCTC12278_00528"/>
<dbReference type="OrthoDB" id="1650327at2"/>
<dbReference type="GO" id="GO:0005829">
    <property type="term" value="C:cytosol"/>
    <property type="evidence" value="ECO:0007669"/>
    <property type="project" value="TreeGrafter"/>
</dbReference>
<dbReference type="GO" id="GO:0000287">
    <property type="term" value="F:magnesium ion binding"/>
    <property type="evidence" value="ECO:0007669"/>
    <property type="project" value="TreeGrafter"/>
</dbReference>
<dbReference type="NCBIfam" id="TIGR01484">
    <property type="entry name" value="HAD-SF-IIB"/>
    <property type="match status" value="1"/>
</dbReference>
<dbReference type="Proteomes" id="UP000249495">
    <property type="component" value="Chromosome 1"/>
</dbReference>
<evidence type="ECO:0000313" key="2">
    <source>
        <dbReference type="Proteomes" id="UP000249495"/>
    </source>
</evidence>
<dbReference type="InterPro" id="IPR023214">
    <property type="entry name" value="HAD_sf"/>
</dbReference>
<reference evidence="1 2" key="1">
    <citation type="submission" date="2018-06" db="EMBL/GenBank/DDBJ databases">
        <authorList>
            <consortium name="Pathogen Informatics"/>
            <person name="Doyle S."/>
        </authorList>
    </citation>
    <scope>NUCLEOTIDE SEQUENCE [LARGE SCALE GENOMIC DNA]</scope>
    <source>
        <strain evidence="1 2">NCTC12278</strain>
    </source>
</reference>
<dbReference type="AlphaFoldDB" id="A0A2X3VWV6"/>
<keyword evidence="2" id="KW-1185">Reference proteome</keyword>
<dbReference type="EMBL" id="LS483343">
    <property type="protein sequence ID" value="SQF39709.1"/>
    <property type="molecule type" value="Genomic_DNA"/>
</dbReference>